<feature type="binding site" evidence="5">
    <location>
        <begin position="143"/>
        <end position="149"/>
    </location>
    <ligand>
        <name>ATP</name>
        <dbReference type="ChEBI" id="CHEBI:30616"/>
    </ligand>
</feature>
<comment type="function">
    <text evidence="5">Catalyzes the ATP-dependent conversion of 5-aminoimidazole ribonucleotide (AIR) and HCO(3)(-) to N5-carboxyaminoimidazole ribonucleotide (N5-CAIR).</text>
</comment>
<dbReference type="InterPro" id="IPR040686">
    <property type="entry name" value="PurK_C"/>
</dbReference>
<dbReference type="AlphaFoldDB" id="A0A0J6GSC4"/>
<dbReference type="SUPFAM" id="SSF52440">
    <property type="entry name" value="PreATP-grasp domain"/>
    <property type="match status" value="1"/>
</dbReference>
<reference evidence="8 10" key="1">
    <citation type="submission" date="2015-02" db="EMBL/GenBank/DDBJ databases">
        <title>Pseudomonas helleri sp. nov. and Pseudomonas weihenstephanensis sp. nov., isolated from raw cows milk.</title>
        <authorList>
            <person name="von Neubeck M."/>
            <person name="Huptas C."/>
            <person name="Wenning M."/>
            <person name="Scherer S."/>
        </authorList>
    </citation>
    <scope>NUCLEOTIDE SEQUENCE [LARGE SCALE GENOMIC DNA]</scope>
    <source>
        <strain evidence="8 10">DSM 21104</strain>
    </source>
</reference>
<feature type="binding site" evidence="5">
    <location>
        <position position="138"/>
    </location>
    <ligand>
        <name>ATP</name>
        <dbReference type="ChEBI" id="CHEBI:30616"/>
    </ligand>
</feature>
<keyword evidence="1 5" id="KW-0436">Ligase</keyword>
<keyword evidence="3 5" id="KW-0658">Purine biosynthesis</keyword>
<evidence type="ECO:0000256" key="5">
    <source>
        <dbReference type="HAMAP-Rule" id="MF_01928"/>
    </source>
</evidence>
<evidence type="ECO:0000256" key="1">
    <source>
        <dbReference type="ARBA" id="ARBA00022598"/>
    </source>
</evidence>
<sequence>MKIGVIGGGQLGRMLALAGTPLGMNFAFLDPAPDACAAALGEHIRADYGDQDHLRQLADEVDLVTFEFESVPAETVAFLSQFVPVYPSAEALRIARDRWFEKSMFKDLGIPTPAFADIQSQADLDAGVATIGLPAVLKTRTLGYDGKGQKVLRTPADVVGTFAELGSVPCLLEGFVPFTGEVSLIAVRGRDGETRFYPLVHNTHDSGILKLSVASTDHPLQALAEDYSSRVLKQLDYVGVMAFEFFEVDGGLKANEIAPRVHNSGHWTTEGSECSQFENHLRAIAGLPLGSTAKVGESAMLNFIGSVPPVEKVVAIADCHLHHYGKAFKVGRKVGHANLRCADMATLQAQILRVETLINEA</sequence>
<comment type="caution">
    <text evidence="8">The sequence shown here is derived from an EMBL/GenBank/DDBJ whole genome shotgun (WGS) entry which is preliminary data.</text>
</comment>
<comment type="function">
    <text evidence="6">Catalyzes the ATP-dependent conversion of 5-aminoimidazole ribonucleotide (AIR) and HCO(3)- to N5-carboxyaminoimidazole ribonucleotide (N5-CAIR).</text>
</comment>
<evidence type="ECO:0000256" key="6">
    <source>
        <dbReference type="RuleBase" id="RU361200"/>
    </source>
</evidence>
<dbReference type="Proteomes" id="UP000183155">
    <property type="component" value="Unassembled WGS sequence"/>
</dbReference>
<dbReference type="InterPro" id="IPR011054">
    <property type="entry name" value="Rudment_hybrid_motif"/>
</dbReference>
<dbReference type="GO" id="GO:0034028">
    <property type="term" value="F:5-(carboxyamino)imidazole ribonucleotide synthase activity"/>
    <property type="evidence" value="ECO:0007669"/>
    <property type="project" value="UniProtKB-UniRule"/>
</dbReference>
<protein>
    <recommendedName>
        <fullName evidence="5 6">N5-carboxyaminoimidazole ribonucleotide synthase</fullName>
        <shortName evidence="5 6">N5-CAIR synthase</shortName>
        <ecNumber evidence="5 6">6.3.4.18</ecNumber>
    </recommendedName>
    <alternativeName>
        <fullName evidence="5 6">5-(carboxyamino)imidazole ribonucleotide synthetase</fullName>
    </alternativeName>
</protein>
<dbReference type="InterPro" id="IPR011761">
    <property type="entry name" value="ATP-grasp"/>
</dbReference>
<dbReference type="PANTHER" id="PTHR11609:SF5">
    <property type="entry name" value="PHOSPHORIBOSYLAMINOIMIDAZOLE CARBOXYLASE"/>
    <property type="match status" value="1"/>
</dbReference>
<dbReference type="NCBIfam" id="NF004676">
    <property type="entry name" value="PRK06019.1-2"/>
    <property type="match status" value="1"/>
</dbReference>
<dbReference type="InterPro" id="IPR016185">
    <property type="entry name" value="PreATP-grasp_dom_sf"/>
</dbReference>
<feature type="binding site" evidence="5">
    <location>
        <begin position="255"/>
        <end position="256"/>
    </location>
    <ligand>
        <name>ATP</name>
        <dbReference type="ChEBI" id="CHEBI:30616"/>
    </ligand>
</feature>
<feature type="domain" description="ATP-grasp" evidence="7">
    <location>
        <begin position="102"/>
        <end position="285"/>
    </location>
</feature>
<feature type="binding site" evidence="5">
    <location>
        <begin position="173"/>
        <end position="176"/>
    </location>
    <ligand>
        <name>ATP</name>
        <dbReference type="ChEBI" id="CHEBI:30616"/>
    </ligand>
</feature>
<keyword evidence="8" id="KW-0456">Lyase</keyword>
<dbReference type="SUPFAM" id="SSF51246">
    <property type="entry name" value="Rudiment single hybrid motif"/>
    <property type="match status" value="1"/>
</dbReference>
<dbReference type="Pfam" id="PF17769">
    <property type="entry name" value="PurK_C"/>
    <property type="match status" value="1"/>
</dbReference>
<comment type="catalytic activity">
    <reaction evidence="5 6">
        <text>5-amino-1-(5-phospho-beta-D-ribosyl)imidazole + hydrogencarbonate + ATP = 5-carboxyamino-1-(5-phospho-D-ribosyl)imidazole + ADP + phosphate + 2 H(+)</text>
        <dbReference type="Rhea" id="RHEA:19317"/>
        <dbReference type="ChEBI" id="CHEBI:15378"/>
        <dbReference type="ChEBI" id="CHEBI:17544"/>
        <dbReference type="ChEBI" id="CHEBI:30616"/>
        <dbReference type="ChEBI" id="CHEBI:43474"/>
        <dbReference type="ChEBI" id="CHEBI:58730"/>
        <dbReference type="ChEBI" id="CHEBI:137981"/>
        <dbReference type="ChEBI" id="CHEBI:456216"/>
        <dbReference type="EC" id="6.3.4.18"/>
    </reaction>
</comment>
<dbReference type="InterPro" id="IPR005875">
    <property type="entry name" value="PurK"/>
</dbReference>
<keyword evidence="11" id="KW-1185">Reference proteome</keyword>
<reference evidence="9 11" key="2">
    <citation type="submission" date="2016-10" db="EMBL/GenBank/DDBJ databases">
        <authorList>
            <person name="Varghese N."/>
            <person name="Submissions S."/>
        </authorList>
    </citation>
    <scope>NUCLEOTIDE SEQUENCE [LARGE SCALE GENOMIC DNA]</scope>
    <source>
        <strain evidence="9 11">BS3652</strain>
    </source>
</reference>
<dbReference type="SUPFAM" id="SSF56059">
    <property type="entry name" value="Glutathione synthetase ATP-binding domain-like"/>
    <property type="match status" value="1"/>
</dbReference>
<dbReference type="GO" id="GO:0005829">
    <property type="term" value="C:cytosol"/>
    <property type="evidence" value="ECO:0007669"/>
    <property type="project" value="TreeGrafter"/>
</dbReference>
<dbReference type="FunFam" id="3.30.470.20:FF:000029">
    <property type="entry name" value="N5-carboxyaminoimidazole ribonucleotide synthase"/>
    <property type="match status" value="1"/>
</dbReference>
<feature type="binding site" evidence="5">
    <location>
        <position position="181"/>
    </location>
    <ligand>
        <name>ATP</name>
        <dbReference type="ChEBI" id="CHEBI:30616"/>
    </ligand>
</feature>
<comment type="similarity">
    <text evidence="5 6">Belongs to the PurK/PurT family.</text>
</comment>
<dbReference type="PROSITE" id="PS50975">
    <property type="entry name" value="ATP_GRASP"/>
    <property type="match status" value="1"/>
</dbReference>
<dbReference type="Gene3D" id="3.30.470.20">
    <property type="entry name" value="ATP-grasp fold, B domain"/>
    <property type="match status" value="1"/>
</dbReference>
<dbReference type="Pfam" id="PF22660">
    <property type="entry name" value="RS_preATP-grasp-like"/>
    <property type="match status" value="1"/>
</dbReference>
<dbReference type="EC" id="6.3.4.18" evidence="5 6"/>
<evidence type="ECO:0000313" key="10">
    <source>
        <dbReference type="Proteomes" id="UP000036395"/>
    </source>
</evidence>
<dbReference type="GO" id="GO:0005524">
    <property type="term" value="F:ATP binding"/>
    <property type="evidence" value="ECO:0007669"/>
    <property type="project" value="UniProtKB-UniRule"/>
</dbReference>
<dbReference type="InterPro" id="IPR003135">
    <property type="entry name" value="ATP-grasp_carboxylate-amine"/>
</dbReference>
<dbReference type="Pfam" id="PF02222">
    <property type="entry name" value="ATP-grasp"/>
    <property type="match status" value="1"/>
</dbReference>
<dbReference type="RefSeq" id="WP_048381628.1">
    <property type="nucleotide sequence ID" value="NZ_FNRS01000001.1"/>
</dbReference>
<dbReference type="STRING" id="47884.SAMN04490203_0028"/>
<dbReference type="InterPro" id="IPR054350">
    <property type="entry name" value="PurT/PurK_preATP-grasp"/>
</dbReference>
<dbReference type="InterPro" id="IPR013815">
    <property type="entry name" value="ATP_grasp_subdomain_1"/>
</dbReference>
<evidence type="ECO:0000313" key="9">
    <source>
        <dbReference type="EMBL" id="SEB40270.1"/>
    </source>
</evidence>
<dbReference type="EMBL" id="FNRS01000001">
    <property type="protein sequence ID" value="SEB40270.1"/>
    <property type="molecule type" value="Genomic_DNA"/>
</dbReference>
<dbReference type="Gene3D" id="3.40.50.20">
    <property type="match status" value="1"/>
</dbReference>
<proteinExistence type="inferred from homology"/>
<evidence type="ECO:0000313" key="8">
    <source>
        <dbReference type="EMBL" id="KMM85014.1"/>
    </source>
</evidence>
<dbReference type="Proteomes" id="UP000036395">
    <property type="component" value="Unassembled WGS sequence"/>
</dbReference>
<dbReference type="UniPathway" id="UPA00074">
    <property type="reaction ID" value="UER00942"/>
</dbReference>
<dbReference type="NCBIfam" id="TIGR01161">
    <property type="entry name" value="purK"/>
    <property type="match status" value="1"/>
</dbReference>
<organism evidence="8 10">
    <name type="scientific">Pseudomonas taetrolens</name>
    <dbReference type="NCBI Taxonomy" id="47884"/>
    <lineage>
        <taxon>Bacteria</taxon>
        <taxon>Pseudomonadati</taxon>
        <taxon>Pseudomonadota</taxon>
        <taxon>Gammaproteobacteria</taxon>
        <taxon>Pseudomonadales</taxon>
        <taxon>Pseudomonadaceae</taxon>
        <taxon>Pseudomonas</taxon>
    </lineage>
</organism>
<dbReference type="FunFam" id="3.40.50.20:FF:000016">
    <property type="entry name" value="N5-carboxyaminoimidazole ribonucleotide synthase"/>
    <property type="match status" value="1"/>
</dbReference>
<evidence type="ECO:0000313" key="11">
    <source>
        <dbReference type="Proteomes" id="UP000183155"/>
    </source>
</evidence>
<feature type="binding site" evidence="5">
    <location>
        <position position="204"/>
    </location>
    <ligand>
        <name>ATP</name>
        <dbReference type="ChEBI" id="CHEBI:30616"/>
    </ligand>
</feature>
<dbReference type="PANTHER" id="PTHR11609">
    <property type="entry name" value="PURINE BIOSYNTHESIS PROTEIN 6/7, PUR6/7"/>
    <property type="match status" value="1"/>
</dbReference>
<dbReference type="HAMAP" id="MF_01928">
    <property type="entry name" value="PurK"/>
    <property type="match status" value="1"/>
</dbReference>
<dbReference type="GO" id="GO:0046872">
    <property type="term" value="F:metal ion binding"/>
    <property type="evidence" value="ECO:0007669"/>
    <property type="project" value="InterPro"/>
</dbReference>
<feature type="binding site" evidence="5">
    <location>
        <position position="98"/>
    </location>
    <ligand>
        <name>ATP</name>
        <dbReference type="ChEBI" id="CHEBI:30616"/>
    </ligand>
</feature>
<comment type="pathway">
    <text evidence="5 6">Purine metabolism; IMP biosynthesis via de novo pathway; 5-amino-1-(5-phospho-D-ribosyl)imidazole-4-carboxylate from 5-amino-1-(5-phospho-D-ribosyl)imidazole (N5-CAIR route): step 1/2.</text>
</comment>
<dbReference type="EMBL" id="JYLA01000004">
    <property type="protein sequence ID" value="KMM85014.1"/>
    <property type="molecule type" value="Genomic_DNA"/>
</dbReference>
<dbReference type="PATRIC" id="fig|47884.3.peg.2947"/>
<keyword evidence="4 5" id="KW-0067">ATP-binding</keyword>
<evidence type="ECO:0000259" key="7">
    <source>
        <dbReference type="PROSITE" id="PS50975"/>
    </source>
</evidence>
<dbReference type="GO" id="GO:0006189">
    <property type="term" value="P:'de novo' IMP biosynthetic process"/>
    <property type="evidence" value="ECO:0007669"/>
    <property type="project" value="UniProtKB-UniRule"/>
</dbReference>
<dbReference type="FunFam" id="3.30.1490.20:FF:000015">
    <property type="entry name" value="N5-carboxyaminoimidazole ribonucleotide synthase"/>
    <property type="match status" value="1"/>
</dbReference>
<name>A0A0J6GSC4_PSETA</name>
<dbReference type="NCBIfam" id="NF004679">
    <property type="entry name" value="PRK06019.1-5"/>
    <property type="match status" value="1"/>
</dbReference>
<evidence type="ECO:0000256" key="2">
    <source>
        <dbReference type="ARBA" id="ARBA00022741"/>
    </source>
</evidence>
<dbReference type="Gene3D" id="3.30.1490.20">
    <property type="entry name" value="ATP-grasp fold, A domain"/>
    <property type="match status" value="1"/>
</dbReference>
<keyword evidence="2 5" id="KW-0547">Nucleotide-binding</keyword>
<evidence type="ECO:0000256" key="3">
    <source>
        <dbReference type="ARBA" id="ARBA00022755"/>
    </source>
</evidence>
<accession>A0A0J6GSC4</accession>
<dbReference type="GO" id="GO:0004638">
    <property type="term" value="F:phosphoribosylaminoimidazole carboxylase activity"/>
    <property type="evidence" value="ECO:0007669"/>
    <property type="project" value="InterPro"/>
</dbReference>
<dbReference type="OrthoDB" id="9804625at2"/>
<gene>
    <name evidence="5 6" type="primary">purK</name>
    <name evidence="9" type="ORF">SAMN04490203_0028</name>
    <name evidence="8" type="ORF">TU78_12505</name>
</gene>
<comment type="subunit">
    <text evidence="5 6">Homodimer.</text>
</comment>
<evidence type="ECO:0000256" key="4">
    <source>
        <dbReference type="ARBA" id="ARBA00022840"/>
    </source>
</evidence>